<dbReference type="Proteomes" id="UP000663846">
    <property type="component" value="Unassembled WGS sequence"/>
</dbReference>
<keyword evidence="6" id="KW-0594">Phospholipid biosynthesis</keyword>
<evidence type="ECO:0000259" key="10">
    <source>
        <dbReference type="Pfam" id="PF01467"/>
    </source>
</evidence>
<evidence type="ECO:0000256" key="7">
    <source>
        <dbReference type="ARBA" id="ARBA00023264"/>
    </source>
</evidence>
<dbReference type="PANTHER" id="PTHR10739">
    <property type="entry name" value="CYTIDYLYLTRANSFERASE"/>
    <property type="match status" value="1"/>
</dbReference>
<evidence type="ECO:0000256" key="9">
    <source>
        <dbReference type="SAM" id="MobiDB-lite"/>
    </source>
</evidence>
<reference evidence="11" key="1">
    <citation type="submission" date="2021-01" db="EMBL/GenBank/DDBJ databases">
        <authorList>
            <person name="Kaushik A."/>
        </authorList>
    </citation>
    <scope>NUCLEOTIDE SEQUENCE</scope>
    <source>
        <strain evidence="11">AG1-1C</strain>
    </source>
</reference>
<dbReference type="GO" id="GO:0004105">
    <property type="term" value="F:choline-phosphate cytidylyltransferase activity"/>
    <property type="evidence" value="ECO:0007669"/>
    <property type="project" value="UniProtKB-EC"/>
</dbReference>
<gene>
    <name evidence="11" type="ORF">RDB_LOCUS72064</name>
</gene>
<dbReference type="InterPro" id="IPR004821">
    <property type="entry name" value="Cyt_trans-like"/>
</dbReference>
<evidence type="ECO:0000256" key="3">
    <source>
        <dbReference type="ARBA" id="ARBA00022679"/>
    </source>
</evidence>
<feature type="compositionally biased region" description="Acidic residues" evidence="9">
    <location>
        <begin position="36"/>
        <end position="45"/>
    </location>
</feature>
<feature type="compositionally biased region" description="Polar residues" evidence="9">
    <location>
        <begin position="156"/>
        <end position="166"/>
    </location>
</feature>
<keyword evidence="4" id="KW-0548">Nucleotidyltransferase</keyword>
<feature type="region of interest" description="Disordered" evidence="9">
    <location>
        <begin position="1"/>
        <end position="198"/>
    </location>
</feature>
<dbReference type="InterPro" id="IPR045049">
    <property type="entry name" value="Pcy1-like"/>
</dbReference>
<dbReference type="AlphaFoldDB" id="A0A8H3ABL2"/>
<evidence type="ECO:0000256" key="6">
    <source>
        <dbReference type="ARBA" id="ARBA00023209"/>
    </source>
</evidence>
<dbReference type="InterPro" id="IPR041723">
    <property type="entry name" value="CCT"/>
</dbReference>
<evidence type="ECO:0000256" key="4">
    <source>
        <dbReference type="ARBA" id="ARBA00022695"/>
    </source>
</evidence>
<keyword evidence="2" id="KW-0444">Lipid biosynthesis</keyword>
<feature type="domain" description="Cytidyltransferase-like" evidence="10">
    <location>
        <begin position="247"/>
        <end position="375"/>
    </location>
</feature>
<dbReference type="PANTHER" id="PTHR10739:SF13">
    <property type="entry name" value="CHOLINE-PHOSPHATE CYTIDYLYLTRANSFERASE"/>
    <property type="match status" value="1"/>
</dbReference>
<keyword evidence="5" id="KW-0443">Lipid metabolism</keyword>
<dbReference type="Pfam" id="PF01467">
    <property type="entry name" value="CTP_transf_like"/>
    <property type="match status" value="1"/>
</dbReference>
<dbReference type="GO" id="GO:0031210">
    <property type="term" value="F:phosphatidylcholine binding"/>
    <property type="evidence" value="ECO:0007669"/>
    <property type="project" value="TreeGrafter"/>
</dbReference>
<evidence type="ECO:0000256" key="1">
    <source>
        <dbReference type="ARBA" id="ARBA00010101"/>
    </source>
</evidence>
<dbReference type="SUPFAM" id="SSF52374">
    <property type="entry name" value="Nucleotidylyl transferase"/>
    <property type="match status" value="1"/>
</dbReference>
<name>A0A8H3ABL2_9AGAM</name>
<evidence type="ECO:0000256" key="2">
    <source>
        <dbReference type="ARBA" id="ARBA00022516"/>
    </source>
</evidence>
<dbReference type="EMBL" id="CAJMWS010000314">
    <property type="protein sequence ID" value="CAE6413396.1"/>
    <property type="molecule type" value="Genomic_DNA"/>
</dbReference>
<feature type="region of interest" description="Disordered" evidence="9">
    <location>
        <begin position="395"/>
        <end position="463"/>
    </location>
</feature>
<dbReference type="InterPro" id="IPR014729">
    <property type="entry name" value="Rossmann-like_a/b/a_fold"/>
</dbReference>
<dbReference type="NCBIfam" id="TIGR00125">
    <property type="entry name" value="cyt_tran_rel"/>
    <property type="match status" value="1"/>
</dbReference>
<accession>A0A8H3ABL2</accession>
<keyword evidence="7" id="KW-1208">Phospholipid metabolism</keyword>
<feature type="compositionally biased region" description="Polar residues" evidence="9">
    <location>
        <begin position="398"/>
        <end position="409"/>
    </location>
</feature>
<proteinExistence type="inferred from homology"/>
<evidence type="ECO:0000256" key="5">
    <source>
        <dbReference type="ARBA" id="ARBA00023098"/>
    </source>
</evidence>
<feature type="compositionally biased region" description="Low complexity" evidence="9">
    <location>
        <begin position="82"/>
        <end position="98"/>
    </location>
</feature>
<evidence type="ECO:0000313" key="12">
    <source>
        <dbReference type="Proteomes" id="UP000663846"/>
    </source>
</evidence>
<keyword evidence="3" id="KW-0808">Transferase</keyword>
<comment type="caution">
    <text evidence="11">The sequence shown here is derived from an EMBL/GenBank/DDBJ whole genome shotgun (WGS) entry which is preliminary data.</text>
</comment>
<comment type="similarity">
    <text evidence="1">Belongs to the cytidylyltransferase family.</text>
</comment>
<sequence length="463" mass="49891">MSDESLPIPRKPLTAPKKFLTRHSSQLSADSPLYDASEEDNDDLDSASTVSVPHVRNHHIPTSPLAHRQVSPSNHARPSCLTTSTVSARTRAAARTASGPNRHVSSHLAVESDTGVDSPTYDGDIESSTAAPTPTMRATELDPATGVPPTLDLPRRQSSTLSSMDTPVTGKPYSERVIPTGPVSPLPPVTTAPQHPGETETVVKNPDDAMLSPADITTFVQAAIDGTVEERTYRTNPPPTGRPVRIYADGVYDLFHFGHALQLRQAKLSFPNVHLIVGVCSDDLVEQHKAPTVMTHTERCECVRHCRWVDEVVADAPWVVTQEFVDLHKIDYVAHDEDPYAGSDGTTDIYQMLKDQGRFLPTRRTPGVSTSDLLKRVVASYRLGEWDPKLVRSGYPELQSTSMPGTPQLRSRAHTPPPSSLGGLGSPLKTLTSAITSIAKSGGGSGTISPQKLDSPAKTPPAM</sequence>
<dbReference type="GO" id="GO:0005635">
    <property type="term" value="C:nuclear envelope"/>
    <property type="evidence" value="ECO:0007669"/>
    <property type="project" value="TreeGrafter"/>
</dbReference>
<dbReference type="CDD" id="cd02174">
    <property type="entry name" value="CCT"/>
    <property type="match status" value="1"/>
</dbReference>
<dbReference type="EC" id="2.7.7.15" evidence="8"/>
<protein>
    <recommendedName>
        <fullName evidence="8">choline-phosphate cytidylyltransferase</fullName>
        <ecNumber evidence="8">2.7.7.15</ecNumber>
    </recommendedName>
</protein>
<evidence type="ECO:0000313" key="11">
    <source>
        <dbReference type="EMBL" id="CAE6413396.1"/>
    </source>
</evidence>
<evidence type="ECO:0000256" key="8">
    <source>
        <dbReference type="ARBA" id="ARBA00026101"/>
    </source>
</evidence>
<organism evidence="11 12">
    <name type="scientific">Rhizoctonia solani</name>
    <dbReference type="NCBI Taxonomy" id="456999"/>
    <lineage>
        <taxon>Eukaryota</taxon>
        <taxon>Fungi</taxon>
        <taxon>Dikarya</taxon>
        <taxon>Basidiomycota</taxon>
        <taxon>Agaricomycotina</taxon>
        <taxon>Agaricomycetes</taxon>
        <taxon>Cantharellales</taxon>
        <taxon>Ceratobasidiaceae</taxon>
        <taxon>Rhizoctonia</taxon>
    </lineage>
</organism>
<dbReference type="Gene3D" id="3.40.50.620">
    <property type="entry name" value="HUPs"/>
    <property type="match status" value="1"/>
</dbReference>